<protein>
    <recommendedName>
        <fullName evidence="3">Histone deacetylase</fullName>
    </recommendedName>
</protein>
<comment type="caution">
    <text evidence="1">The sequence shown here is derived from an EMBL/GenBank/DDBJ whole genome shotgun (WGS) entry which is preliminary data.</text>
</comment>
<reference evidence="1 2" key="2">
    <citation type="submission" date="2018-06" db="EMBL/GenBank/DDBJ databases">
        <title>Sequencing of bacterial isolates from soil warming experiment in Harvard Forest, Massachusetts, USA.</title>
        <authorList>
            <person name="Deangelis K.PhD."/>
        </authorList>
    </citation>
    <scope>NUCLEOTIDE SEQUENCE [LARGE SCALE GENOMIC DNA]</scope>
    <source>
        <strain evidence="1 2">GAS496</strain>
    </source>
</reference>
<dbReference type="EMBL" id="QJJU01000014">
    <property type="protein sequence ID" value="PXX06322.1"/>
    <property type="molecule type" value="Genomic_DNA"/>
</dbReference>
<proteinExistence type="predicted"/>
<dbReference type="AlphaFoldDB" id="A0A318HPW1"/>
<dbReference type="Proteomes" id="UP000247781">
    <property type="component" value="Unassembled WGS sequence"/>
</dbReference>
<evidence type="ECO:0008006" key="3">
    <source>
        <dbReference type="Google" id="ProtNLM"/>
    </source>
</evidence>
<accession>A0A318HPW1</accession>
<organism evidence="1 2">
    <name type="scientific">Mycolicibacterium moriokaense</name>
    <dbReference type="NCBI Taxonomy" id="39691"/>
    <lineage>
        <taxon>Bacteria</taxon>
        <taxon>Bacillati</taxon>
        <taxon>Actinomycetota</taxon>
        <taxon>Actinomycetes</taxon>
        <taxon>Mycobacteriales</taxon>
        <taxon>Mycobacteriaceae</taxon>
        <taxon>Mycolicibacterium</taxon>
    </lineage>
</organism>
<name>A0A318HPW1_9MYCO</name>
<evidence type="ECO:0000313" key="1">
    <source>
        <dbReference type="EMBL" id="PXX06322.1"/>
    </source>
</evidence>
<evidence type="ECO:0000313" key="2">
    <source>
        <dbReference type="Proteomes" id="UP000247781"/>
    </source>
</evidence>
<keyword evidence="2" id="KW-1185">Reference proteome</keyword>
<sequence>MSLRPGTDDLVWYVAYGSNLNAARFGCYVSGGRPRGARRTYLGCRDRSPPRRAVGVHLPGGLMFAGRSKVWGGGIAFYDPHADRELAARAYLLTFGQLSDVVAQEAWLPVGSELVLGDGAGRRWPVASHHYESLLRVDDRDGLPMFTITSLQNLEPAPPSAPYVRTVLDGLGEAFGWTADQRVRYLLCAPGVTPAWTASRLIELCDGEP</sequence>
<dbReference type="Gene3D" id="3.10.490.10">
    <property type="entry name" value="Gamma-glutamyl cyclotransferase-like"/>
    <property type="match status" value="1"/>
</dbReference>
<gene>
    <name evidence="1" type="ORF">C8E89_11495</name>
</gene>
<reference evidence="2" key="1">
    <citation type="submission" date="2018-05" db="EMBL/GenBank/DDBJ databases">
        <authorList>
            <person name="Deangelis K."/>
            <person name="Huntemann M."/>
            <person name="Clum A."/>
            <person name="Pillay M."/>
            <person name="Palaniappan K."/>
            <person name="Varghese N."/>
            <person name="Mikhailova N."/>
            <person name="Stamatis D."/>
            <person name="Reddy T."/>
            <person name="Daum C."/>
            <person name="Shapiro N."/>
            <person name="Ivanova N."/>
            <person name="Kyrpides N."/>
            <person name="Woyke T."/>
        </authorList>
    </citation>
    <scope>NUCLEOTIDE SEQUENCE [LARGE SCALE GENOMIC DNA]</scope>
    <source>
        <strain evidence="2">GAS496</strain>
    </source>
</reference>